<evidence type="ECO:0000313" key="3">
    <source>
        <dbReference type="Proteomes" id="UP000219972"/>
    </source>
</evidence>
<sequence>MAYCSRLVVFIVFTALPTFVTQSFSSAEDDPGPAIYASEAPGVVRIRATGVKSDGMTGGEDGSGFVISPDGYVLTASHVVLDDDLYSQIEIGGNLGPETGDGAQFGLKLLKRDDDHDIALLKFDAPPPNLTVLPIRKGPAKAGEAVFVLGYPLGLPQTHFLDGRIEAVDGDVLTTNALVDKGNSGGPVMDRKGCVLGVVFGGVTSNEGGPVNGLKFAVPIQALADFIPADAIGSPPSEMKQEGDVIHVTDALQRTQEDHGLSDTVKSYQDVIKARDGFKIESVEGVGKVSYNPPGSPFPEAKIAADGMSMSFNYSLRNGPFYDQRRGWIDMSVSTRQRRIGAAGEAVDGTCG</sequence>
<feature type="signal peptide" evidence="1">
    <location>
        <begin position="1"/>
        <end position="20"/>
    </location>
</feature>
<dbReference type="InterPro" id="IPR043504">
    <property type="entry name" value="Peptidase_S1_PA_chymotrypsin"/>
</dbReference>
<protein>
    <recommendedName>
        <fullName evidence="4">Serine protease</fullName>
    </recommendedName>
</protein>
<dbReference type="EMBL" id="NWSL01000014">
    <property type="protein sequence ID" value="PDS49754.1"/>
    <property type="molecule type" value="Genomic_DNA"/>
</dbReference>
<dbReference type="PANTHER" id="PTHR43019">
    <property type="entry name" value="SERINE ENDOPROTEASE DEGS"/>
    <property type="match status" value="1"/>
</dbReference>
<dbReference type="Gene3D" id="2.40.10.10">
    <property type="entry name" value="Trypsin-like serine proteases"/>
    <property type="match status" value="2"/>
</dbReference>
<comment type="caution">
    <text evidence="2">The sequence shown here is derived from an EMBL/GenBank/DDBJ whole genome shotgun (WGS) entry which is preliminary data.</text>
</comment>
<evidence type="ECO:0000313" key="2">
    <source>
        <dbReference type="EMBL" id="PDS49754.1"/>
    </source>
</evidence>
<dbReference type="Pfam" id="PF13365">
    <property type="entry name" value="Trypsin_2"/>
    <property type="match status" value="1"/>
</dbReference>
<accession>A0ABX4J3I5</accession>
<dbReference type="Proteomes" id="UP000219972">
    <property type="component" value="Unassembled WGS sequence"/>
</dbReference>
<dbReference type="SUPFAM" id="SSF50494">
    <property type="entry name" value="Trypsin-like serine proteases"/>
    <property type="match status" value="1"/>
</dbReference>
<reference evidence="2 3" key="1">
    <citation type="submission" date="2017-09" db="EMBL/GenBank/DDBJ databases">
        <title>Comparative genomics of rhizobia isolated from Phaseolus vulgaris in China.</title>
        <authorList>
            <person name="Tong W."/>
        </authorList>
    </citation>
    <scope>NUCLEOTIDE SEQUENCE [LARGE SCALE GENOMIC DNA]</scope>
    <source>
        <strain evidence="2 3">Y27</strain>
    </source>
</reference>
<dbReference type="InterPro" id="IPR009003">
    <property type="entry name" value="Peptidase_S1_PA"/>
</dbReference>
<evidence type="ECO:0008006" key="4">
    <source>
        <dbReference type="Google" id="ProtNLM"/>
    </source>
</evidence>
<name>A0ABX4J3I5_9HYPH</name>
<organism evidence="2 3">
    <name type="scientific">Rhizobium anhuiense</name>
    <dbReference type="NCBI Taxonomy" id="1184720"/>
    <lineage>
        <taxon>Bacteria</taxon>
        <taxon>Pseudomonadati</taxon>
        <taxon>Pseudomonadota</taxon>
        <taxon>Alphaproteobacteria</taxon>
        <taxon>Hyphomicrobiales</taxon>
        <taxon>Rhizobiaceae</taxon>
        <taxon>Rhizobium/Agrobacterium group</taxon>
        <taxon>Rhizobium</taxon>
    </lineage>
</organism>
<evidence type="ECO:0000256" key="1">
    <source>
        <dbReference type="SAM" id="SignalP"/>
    </source>
</evidence>
<feature type="chain" id="PRO_5045382999" description="Serine protease" evidence="1">
    <location>
        <begin position="21"/>
        <end position="352"/>
    </location>
</feature>
<gene>
    <name evidence="2" type="ORF">CO662_22035</name>
</gene>
<dbReference type="PANTHER" id="PTHR43019:SF23">
    <property type="entry name" value="PROTEASE DO-LIKE 5, CHLOROPLASTIC"/>
    <property type="match status" value="1"/>
</dbReference>
<keyword evidence="1" id="KW-0732">Signal</keyword>
<proteinExistence type="predicted"/>
<keyword evidence="3" id="KW-1185">Reference proteome</keyword>
<dbReference type="RefSeq" id="WP_097543966.1">
    <property type="nucleotide sequence ID" value="NZ_NWSL01000014.1"/>
</dbReference>